<comment type="subcellular location">
    <subcellularLocation>
        <location evidence="1">Cell membrane</location>
        <topology evidence="1">Peripheral membrane protein</topology>
    </subcellularLocation>
</comment>
<feature type="domain" description="ABC transporter" evidence="7">
    <location>
        <begin position="1"/>
        <end position="240"/>
    </location>
</feature>
<keyword evidence="5" id="KW-0067">ATP-binding</keyword>
<sequence>MRNSTLTAVDGVSFEINAGECVGLVGESGCGKSTTGLSIMRLLPANGAVSSGHIELLGSDLASLSESEMQKVRGNDVALIPQDPMTSLNPTMRIGKQIAEGVRLHQRVSKQQARQRALEVLRLVEMPRPEERLDQYPHELSGGLRQRVMIAMALVCEPKLLIADEPTTALDVTIQAQILDLIDSLREQLDMAVLLITHDMGVIAGRTDRVVVMYAGKVAEEATTERLFLSTRHPYSAALLASVPTIEERGESRLLSIPGLPPDLAEEIIGCRFAARCQFADATCRASEPMMSQEPGSVHRYACFHPVDGVSSVFVRSAPSGRSEGALNEASKGETLLRVAHLVKEFPIFSGGVLRKNTGSVKAVSDISFEVARGETFGLVGESGCGKTTVAKLLTLLETPTSGSITFEGTDLLSLGSSELRRQRKDIQLMFQDPYASLDPRMRVGSILREPLKVQRIGSDAEQRARVLSLLDDVGLSPSAVQRYPHEFSGGQRQRIGFARALALGPRLLIADEPVSALDVSIQAQLLNLMKDQQAARGLTMILVSHDLAVMRYMADTIGVMYLGKLVEVGPAATILEHPAHPYSQGLLDAVPVPDVAESRRRRGLQIQGELPSPIDPPQGCRFSTRCPRAQAICSIEEPAFQEFAGGNRAACHFPLLAPLRQSSVAPNAPH</sequence>
<name>A0A6J7Q6N1_9ZZZZ</name>
<dbReference type="GO" id="GO:0005886">
    <property type="term" value="C:plasma membrane"/>
    <property type="evidence" value="ECO:0007669"/>
    <property type="project" value="UniProtKB-SubCell"/>
</dbReference>
<dbReference type="NCBIfam" id="TIGR01727">
    <property type="entry name" value="oligo_HPY"/>
    <property type="match status" value="2"/>
</dbReference>
<proteinExistence type="predicted"/>
<evidence type="ECO:0000256" key="6">
    <source>
        <dbReference type="ARBA" id="ARBA00023136"/>
    </source>
</evidence>
<evidence type="ECO:0000313" key="8">
    <source>
        <dbReference type="EMBL" id="CAB4834356.1"/>
    </source>
</evidence>
<dbReference type="PROSITE" id="PS00211">
    <property type="entry name" value="ABC_TRANSPORTER_1"/>
    <property type="match status" value="1"/>
</dbReference>
<dbReference type="SMART" id="SM00382">
    <property type="entry name" value="AAA"/>
    <property type="match status" value="2"/>
</dbReference>
<dbReference type="Pfam" id="PF08352">
    <property type="entry name" value="oligo_HPY"/>
    <property type="match status" value="2"/>
</dbReference>
<dbReference type="AlphaFoldDB" id="A0A6J7Q6N1"/>
<protein>
    <submittedName>
        <fullName evidence="10">Unannotated protein</fullName>
    </submittedName>
</protein>
<evidence type="ECO:0000256" key="3">
    <source>
        <dbReference type="ARBA" id="ARBA00022475"/>
    </source>
</evidence>
<evidence type="ECO:0000256" key="5">
    <source>
        <dbReference type="ARBA" id="ARBA00022840"/>
    </source>
</evidence>
<dbReference type="GO" id="GO:0005524">
    <property type="term" value="F:ATP binding"/>
    <property type="evidence" value="ECO:0007669"/>
    <property type="project" value="UniProtKB-KW"/>
</dbReference>
<evidence type="ECO:0000259" key="7">
    <source>
        <dbReference type="PROSITE" id="PS50893"/>
    </source>
</evidence>
<evidence type="ECO:0000256" key="1">
    <source>
        <dbReference type="ARBA" id="ARBA00004202"/>
    </source>
</evidence>
<dbReference type="InterPro" id="IPR050388">
    <property type="entry name" value="ABC_Ni/Peptide_Import"/>
</dbReference>
<dbReference type="PANTHER" id="PTHR43297">
    <property type="entry name" value="OLIGOPEPTIDE TRANSPORT ATP-BINDING PROTEIN APPD"/>
    <property type="match status" value="1"/>
</dbReference>
<dbReference type="PANTHER" id="PTHR43297:SF2">
    <property type="entry name" value="DIPEPTIDE TRANSPORT ATP-BINDING PROTEIN DPPD"/>
    <property type="match status" value="1"/>
</dbReference>
<organism evidence="10">
    <name type="scientific">freshwater metagenome</name>
    <dbReference type="NCBI Taxonomy" id="449393"/>
    <lineage>
        <taxon>unclassified sequences</taxon>
        <taxon>metagenomes</taxon>
        <taxon>ecological metagenomes</taxon>
    </lineage>
</organism>
<evidence type="ECO:0000313" key="10">
    <source>
        <dbReference type="EMBL" id="CAB5011313.1"/>
    </source>
</evidence>
<reference evidence="10" key="1">
    <citation type="submission" date="2020-05" db="EMBL/GenBank/DDBJ databases">
        <authorList>
            <person name="Chiriac C."/>
            <person name="Salcher M."/>
            <person name="Ghai R."/>
            <person name="Kavagutti S V."/>
        </authorList>
    </citation>
    <scope>NUCLEOTIDE SEQUENCE</scope>
</reference>
<dbReference type="EMBL" id="CAFABE010000120">
    <property type="protein sequence ID" value="CAB4834356.1"/>
    <property type="molecule type" value="Genomic_DNA"/>
</dbReference>
<keyword evidence="6" id="KW-0472">Membrane</keyword>
<accession>A0A6J7Q6N1</accession>
<dbReference type="FunFam" id="3.40.50.300:FF:000016">
    <property type="entry name" value="Oligopeptide ABC transporter ATP-binding component"/>
    <property type="match status" value="2"/>
</dbReference>
<dbReference type="SUPFAM" id="SSF52540">
    <property type="entry name" value="P-loop containing nucleoside triphosphate hydrolases"/>
    <property type="match status" value="2"/>
</dbReference>
<gene>
    <name evidence="8" type="ORF">UFOPK3164_01642</name>
    <name evidence="9" type="ORF">UFOPK3427_01601</name>
    <name evidence="10" type="ORF">UFOPK4112_00327</name>
</gene>
<dbReference type="Gene3D" id="3.40.50.300">
    <property type="entry name" value="P-loop containing nucleotide triphosphate hydrolases"/>
    <property type="match status" value="2"/>
</dbReference>
<dbReference type="InterPro" id="IPR027417">
    <property type="entry name" value="P-loop_NTPase"/>
</dbReference>
<evidence type="ECO:0000256" key="4">
    <source>
        <dbReference type="ARBA" id="ARBA00022741"/>
    </source>
</evidence>
<evidence type="ECO:0000256" key="2">
    <source>
        <dbReference type="ARBA" id="ARBA00022448"/>
    </source>
</evidence>
<dbReference type="InterPro" id="IPR013563">
    <property type="entry name" value="Oligopep_ABC_C"/>
</dbReference>
<dbReference type="GO" id="GO:0016887">
    <property type="term" value="F:ATP hydrolysis activity"/>
    <property type="evidence" value="ECO:0007669"/>
    <property type="project" value="InterPro"/>
</dbReference>
<dbReference type="PROSITE" id="PS50893">
    <property type="entry name" value="ABC_TRANSPORTER_2"/>
    <property type="match status" value="2"/>
</dbReference>
<dbReference type="EMBL" id="CAFBLT010000002">
    <property type="protein sequence ID" value="CAB4882170.1"/>
    <property type="molecule type" value="Genomic_DNA"/>
</dbReference>
<dbReference type="NCBIfam" id="NF008453">
    <property type="entry name" value="PRK11308.1"/>
    <property type="match status" value="2"/>
</dbReference>
<dbReference type="NCBIfam" id="NF007739">
    <property type="entry name" value="PRK10419.1"/>
    <property type="match status" value="2"/>
</dbReference>
<dbReference type="Pfam" id="PF00005">
    <property type="entry name" value="ABC_tran"/>
    <property type="match status" value="2"/>
</dbReference>
<dbReference type="CDD" id="cd03257">
    <property type="entry name" value="ABC_NikE_OppD_transporters"/>
    <property type="match status" value="2"/>
</dbReference>
<keyword evidence="2" id="KW-0813">Transport</keyword>
<dbReference type="EMBL" id="CAFBPM010000002">
    <property type="protein sequence ID" value="CAB5011313.1"/>
    <property type="molecule type" value="Genomic_DNA"/>
</dbReference>
<feature type="domain" description="ABC transporter" evidence="7">
    <location>
        <begin position="337"/>
        <end position="588"/>
    </location>
</feature>
<dbReference type="InterPro" id="IPR003439">
    <property type="entry name" value="ABC_transporter-like_ATP-bd"/>
</dbReference>
<evidence type="ECO:0000313" key="9">
    <source>
        <dbReference type="EMBL" id="CAB4882170.1"/>
    </source>
</evidence>
<keyword evidence="3" id="KW-1003">Cell membrane</keyword>
<dbReference type="GO" id="GO:0015833">
    <property type="term" value="P:peptide transport"/>
    <property type="evidence" value="ECO:0007669"/>
    <property type="project" value="InterPro"/>
</dbReference>
<dbReference type="InterPro" id="IPR017871">
    <property type="entry name" value="ABC_transporter-like_CS"/>
</dbReference>
<keyword evidence="4" id="KW-0547">Nucleotide-binding</keyword>
<dbReference type="InterPro" id="IPR003593">
    <property type="entry name" value="AAA+_ATPase"/>
</dbReference>